<name>A0A8K1D9J3_9PASS</name>
<feature type="region of interest" description="Disordered" evidence="1">
    <location>
        <begin position="21"/>
        <end position="78"/>
    </location>
</feature>
<evidence type="ECO:0000256" key="1">
    <source>
        <dbReference type="SAM" id="MobiDB-lite"/>
    </source>
</evidence>
<reference evidence="2" key="1">
    <citation type="submission" date="2019-04" db="EMBL/GenBank/DDBJ databases">
        <title>Genome assembly of Zosterops borbonicus 15179.</title>
        <authorList>
            <person name="Leroy T."/>
            <person name="Anselmetti Y."/>
            <person name="Tilak M.-K."/>
            <person name="Nabholz B."/>
        </authorList>
    </citation>
    <scope>NUCLEOTIDE SEQUENCE</scope>
    <source>
        <strain evidence="2">HGM_15179</strain>
        <tissue evidence="2">Muscle</tissue>
    </source>
</reference>
<dbReference type="Proteomes" id="UP000796761">
    <property type="component" value="Unassembled WGS sequence"/>
</dbReference>
<keyword evidence="3" id="KW-1185">Reference proteome</keyword>
<protein>
    <submittedName>
        <fullName evidence="2">Uncharacterized protein</fullName>
    </submittedName>
</protein>
<sequence length="78" mass="8551">QPLVIKNPREALAPSLCAHTHTHTEPGVRPLCSPSSPHGTGSSTFQRRKRQKLYKKRGWTNFQLHPSSLPNPTAVSGA</sequence>
<feature type="compositionally biased region" description="Low complexity" evidence="1">
    <location>
        <begin position="33"/>
        <end position="44"/>
    </location>
</feature>
<evidence type="ECO:0000313" key="2">
    <source>
        <dbReference type="EMBL" id="TRZ08430.1"/>
    </source>
</evidence>
<accession>A0A8K1D9J3</accession>
<organism evidence="2 3">
    <name type="scientific">Zosterops borbonicus</name>
    <dbReference type="NCBI Taxonomy" id="364589"/>
    <lineage>
        <taxon>Eukaryota</taxon>
        <taxon>Metazoa</taxon>
        <taxon>Chordata</taxon>
        <taxon>Craniata</taxon>
        <taxon>Vertebrata</taxon>
        <taxon>Euteleostomi</taxon>
        <taxon>Archelosauria</taxon>
        <taxon>Archosauria</taxon>
        <taxon>Dinosauria</taxon>
        <taxon>Saurischia</taxon>
        <taxon>Theropoda</taxon>
        <taxon>Coelurosauria</taxon>
        <taxon>Aves</taxon>
        <taxon>Neognathae</taxon>
        <taxon>Neoaves</taxon>
        <taxon>Telluraves</taxon>
        <taxon>Australaves</taxon>
        <taxon>Passeriformes</taxon>
        <taxon>Sylvioidea</taxon>
        <taxon>Zosteropidae</taxon>
        <taxon>Zosterops</taxon>
    </lineage>
</organism>
<dbReference type="AlphaFoldDB" id="A0A8K1D9J3"/>
<evidence type="ECO:0000313" key="3">
    <source>
        <dbReference type="Proteomes" id="UP000796761"/>
    </source>
</evidence>
<feature type="non-terminal residue" evidence="2">
    <location>
        <position position="78"/>
    </location>
</feature>
<feature type="compositionally biased region" description="Basic residues" evidence="1">
    <location>
        <begin position="46"/>
        <end position="58"/>
    </location>
</feature>
<gene>
    <name evidence="2" type="ORF">HGM15179_018680</name>
</gene>
<comment type="caution">
    <text evidence="2">The sequence shown here is derived from an EMBL/GenBank/DDBJ whole genome shotgun (WGS) entry which is preliminary data.</text>
</comment>
<feature type="non-terminal residue" evidence="2">
    <location>
        <position position="1"/>
    </location>
</feature>
<feature type="compositionally biased region" description="Polar residues" evidence="1">
    <location>
        <begin position="60"/>
        <end position="78"/>
    </location>
</feature>
<proteinExistence type="predicted"/>
<dbReference type="EMBL" id="SWJQ01001358">
    <property type="protein sequence ID" value="TRZ08430.1"/>
    <property type="molecule type" value="Genomic_DNA"/>
</dbReference>